<keyword evidence="1" id="KW-0472">Membrane</keyword>
<gene>
    <name evidence="2" type="ORF">MARPO_0076s0045</name>
</gene>
<dbReference type="AlphaFoldDB" id="A0A2R6WLR1"/>
<organism evidence="2 3">
    <name type="scientific">Marchantia polymorpha</name>
    <name type="common">Common liverwort</name>
    <name type="synonym">Marchantia aquatica</name>
    <dbReference type="NCBI Taxonomy" id="3197"/>
    <lineage>
        <taxon>Eukaryota</taxon>
        <taxon>Viridiplantae</taxon>
        <taxon>Streptophyta</taxon>
        <taxon>Embryophyta</taxon>
        <taxon>Marchantiophyta</taxon>
        <taxon>Marchantiopsida</taxon>
        <taxon>Marchantiidae</taxon>
        <taxon>Marchantiales</taxon>
        <taxon>Marchantiaceae</taxon>
        <taxon>Marchantia</taxon>
    </lineage>
</organism>
<keyword evidence="1" id="KW-1133">Transmembrane helix</keyword>
<evidence type="ECO:0000256" key="1">
    <source>
        <dbReference type="SAM" id="Phobius"/>
    </source>
</evidence>
<dbReference type="Gramene" id="Mp7g07490.1">
    <property type="protein sequence ID" value="Mp7g07490.1.cds1"/>
    <property type="gene ID" value="Mp7g07490"/>
</dbReference>
<reference evidence="3" key="1">
    <citation type="journal article" date="2017" name="Cell">
        <title>Insights into land plant evolution garnered from the Marchantia polymorpha genome.</title>
        <authorList>
            <person name="Bowman J.L."/>
            <person name="Kohchi T."/>
            <person name="Yamato K.T."/>
            <person name="Jenkins J."/>
            <person name="Shu S."/>
            <person name="Ishizaki K."/>
            <person name="Yamaoka S."/>
            <person name="Nishihama R."/>
            <person name="Nakamura Y."/>
            <person name="Berger F."/>
            <person name="Adam C."/>
            <person name="Aki S.S."/>
            <person name="Althoff F."/>
            <person name="Araki T."/>
            <person name="Arteaga-Vazquez M.A."/>
            <person name="Balasubrmanian S."/>
            <person name="Barry K."/>
            <person name="Bauer D."/>
            <person name="Boehm C.R."/>
            <person name="Briginshaw L."/>
            <person name="Caballero-Perez J."/>
            <person name="Catarino B."/>
            <person name="Chen F."/>
            <person name="Chiyoda S."/>
            <person name="Chovatia M."/>
            <person name="Davies K.M."/>
            <person name="Delmans M."/>
            <person name="Demura T."/>
            <person name="Dierschke T."/>
            <person name="Dolan L."/>
            <person name="Dorantes-Acosta A.E."/>
            <person name="Eklund D.M."/>
            <person name="Florent S.N."/>
            <person name="Flores-Sandoval E."/>
            <person name="Fujiyama A."/>
            <person name="Fukuzawa H."/>
            <person name="Galik B."/>
            <person name="Grimanelli D."/>
            <person name="Grimwood J."/>
            <person name="Grossniklaus U."/>
            <person name="Hamada T."/>
            <person name="Haseloff J."/>
            <person name="Hetherington A.J."/>
            <person name="Higo A."/>
            <person name="Hirakawa Y."/>
            <person name="Hundley H.N."/>
            <person name="Ikeda Y."/>
            <person name="Inoue K."/>
            <person name="Inoue S.I."/>
            <person name="Ishida S."/>
            <person name="Jia Q."/>
            <person name="Kakita M."/>
            <person name="Kanazawa T."/>
            <person name="Kawai Y."/>
            <person name="Kawashima T."/>
            <person name="Kennedy M."/>
            <person name="Kinose K."/>
            <person name="Kinoshita T."/>
            <person name="Kohara Y."/>
            <person name="Koide E."/>
            <person name="Komatsu K."/>
            <person name="Kopischke S."/>
            <person name="Kubo M."/>
            <person name="Kyozuka J."/>
            <person name="Lagercrantz U."/>
            <person name="Lin S.S."/>
            <person name="Lindquist E."/>
            <person name="Lipzen A.M."/>
            <person name="Lu C.W."/>
            <person name="De Luna E."/>
            <person name="Martienssen R.A."/>
            <person name="Minamino N."/>
            <person name="Mizutani M."/>
            <person name="Mizutani M."/>
            <person name="Mochizuki N."/>
            <person name="Monte I."/>
            <person name="Mosher R."/>
            <person name="Nagasaki H."/>
            <person name="Nakagami H."/>
            <person name="Naramoto S."/>
            <person name="Nishitani K."/>
            <person name="Ohtani M."/>
            <person name="Okamoto T."/>
            <person name="Okumura M."/>
            <person name="Phillips J."/>
            <person name="Pollak B."/>
            <person name="Reinders A."/>
            <person name="Rovekamp M."/>
            <person name="Sano R."/>
            <person name="Sawa S."/>
            <person name="Schmid M.W."/>
            <person name="Shirakawa M."/>
            <person name="Solano R."/>
            <person name="Spunde A."/>
            <person name="Suetsugu N."/>
            <person name="Sugano S."/>
            <person name="Sugiyama A."/>
            <person name="Sun R."/>
            <person name="Suzuki Y."/>
            <person name="Takenaka M."/>
            <person name="Takezawa D."/>
            <person name="Tomogane H."/>
            <person name="Tsuzuki M."/>
            <person name="Ueda T."/>
            <person name="Umeda M."/>
            <person name="Ward J.M."/>
            <person name="Watanabe Y."/>
            <person name="Yazaki K."/>
            <person name="Yokoyama R."/>
            <person name="Yoshitake Y."/>
            <person name="Yotsui I."/>
            <person name="Zachgo S."/>
            <person name="Schmutz J."/>
        </authorList>
    </citation>
    <scope>NUCLEOTIDE SEQUENCE [LARGE SCALE GENOMIC DNA]</scope>
    <source>
        <strain evidence="3">Tak-1</strain>
    </source>
</reference>
<proteinExistence type="predicted"/>
<feature type="transmembrane region" description="Helical" evidence="1">
    <location>
        <begin position="15"/>
        <end position="34"/>
    </location>
</feature>
<keyword evidence="3" id="KW-1185">Reference proteome</keyword>
<accession>A0A2R6WLR1</accession>
<dbReference type="Proteomes" id="UP000244005">
    <property type="component" value="Unassembled WGS sequence"/>
</dbReference>
<keyword evidence="1" id="KW-0812">Transmembrane</keyword>
<protein>
    <submittedName>
        <fullName evidence="2">Uncharacterized protein</fullName>
    </submittedName>
</protein>
<evidence type="ECO:0000313" key="2">
    <source>
        <dbReference type="EMBL" id="PTQ34801.1"/>
    </source>
</evidence>
<name>A0A2R6WLR1_MARPO</name>
<evidence type="ECO:0000313" key="3">
    <source>
        <dbReference type="Proteomes" id="UP000244005"/>
    </source>
</evidence>
<sequence>MWRILLQLWRFSRPLFTHTFILLSVNMLILVQLGGQWCRNCDLSVGARQWRPGPGPRGCSDAIIAK</sequence>
<dbReference type="EMBL" id="KZ772748">
    <property type="protein sequence ID" value="PTQ34801.1"/>
    <property type="molecule type" value="Genomic_DNA"/>
</dbReference>